<organism evidence="5 6">
    <name type="scientific">Pseudothermotoga lettingae (strain ATCC BAA-301 / DSM 14385 / NBRC 107922 / TMO)</name>
    <name type="common">Thermotoga lettingae</name>
    <dbReference type="NCBI Taxonomy" id="416591"/>
    <lineage>
        <taxon>Bacteria</taxon>
        <taxon>Thermotogati</taxon>
        <taxon>Thermotogota</taxon>
        <taxon>Thermotogae</taxon>
        <taxon>Thermotogales</taxon>
        <taxon>Thermotogaceae</taxon>
        <taxon>Pseudothermotoga</taxon>
    </lineage>
</organism>
<dbReference type="RefSeq" id="WP_012003461.1">
    <property type="nucleotide sequence ID" value="NC_009828.1"/>
</dbReference>
<dbReference type="InterPro" id="IPR036388">
    <property type="entry name" value="WH-like_DNA-bd_sf"/>
</dbReference>
<evidence type="ECO:0000259" key="4">
    <source>
        <dbReference type="PROSITE" id="PS50949"/>
    </source>
</evidence>
<dbReference type="Pfam" id="PF07702">
    <property type="entry name" value="UTRA"/>
    <property type="match status" value="1"/>
</dbReference>
<proteinExistence type="predicted"/>
<evidence type="ECO:0000256" key="1">
    <source>
        <dbReference type="ARBA" id="ARBA00023015"/>
    </source>
</evidence>
<dbReference type="InterPro" id="IPR036390">
    <property type="entry name" value="WH_DNA-bd_sf"/>
</dbReference>
<reference evidence="5 6" key="2">
    <citation type="journal article" date="2009" name="Proc. Natl. Acad. Sci. U.S.A.">
        <title>On the chimeric nature, thermophilic origin, and phylogenetic placement of the Thermotogales.</title>
        <authorList>
            <person name="Zhaxybayeva O."/>
            <person name="Swithers K.S."/>
            <person name="Lapierre P."/>
            <person name="Fournier G.P."/>
            <person name="Bickhart D.M."/>
            <person name="DeBoy R.T."/>
            <person name="Nelson K.E."/>
            <person name="Nesbo C.L."/>
            <person name="Doolittle W.F."/>
            <person name="Gogarten J.P."/>
            <person name="Noll K.M."/>
        </authorList>
    </citation>
    <scope>NUCLEOTIDE SEQUENCE [LARGE SCALE GENOMIC DNA]</scope>
    <source>
        <strain evidence="6">ATCC BAA-301 / DSM 14385 / NBRC 107922 / TMO</strain>
    </source>
</reference>
<accession>A8F751</accession>
<protein>
    <submittedName>
        <fullName evidence="5">Transcriptional regulator, GntR family</fullName>
    </submittedName>
</protein>
<dbReference type="Gene3D" id="1.10.10.10">
    <property type="entry name" value="Winged helix-like DNA-binding domain superfamily/Winged helix DNA-binding domain"/>
    <property type="match status" value="1"/>
</dbReference>
<feature type="domain" description="HTH gntR-type" evidence="4">
    <location>
        <begin position="6"/>
        <end position="72"/>
    </location>
</feature>
<dbReference type="Gene3D" id="3.40.1410.10">
    <property type="entry name" value="Chorismate lyase-like"/>
    <property type="match status" value="1"/>
</dbReference>
<evidence type="ECO:0000256" key="2">
    <source>
        <dbReference type="ARBA" id="ARBA00023125"/>
    </source>
</evidence>
<dbReference type="InterPro" id="IPR011663">
    <property type="entry name" value="UTRA"/>
</dbReference>
<dbReference type="PANTHER" id="PTHR44846">
    <property type="entry name" value="MANNOSYL-D-GLYCERATE TRANSPORT/METABOLISM SYSTEM REPRESSOR MNGR-RELATED"/>
    <property type="match status" value="1"/>
</dbReference>
<keyword evidence="6" id="KW-1185">Reference proteome</keyword>
<dbReference type="GO" id="GO:0003677">
    <property type="term" value="F:DNA binding"/>
    <property type="evidence" value="ECO:0007669"/>
    <property type="project" value="UniProtKB-KW"/>
</dbReference>
<dbReference type="PANTHER" id="PTHR44846:SF17">
    <property type="entry name" value="GNTR-FAMILY TRANSCRIPTIONAL REGULATOR"/>
    <property type="match status" value="1"/>
</dbReference>
<gene>
    <name evidence="5" type="ordered locus">Tlet_1429</name>
</gene>
<dbReference type="eggNOG" id="COG2188">
    <property type="taxonomic scope" value="Bacteria"/>
</dbReference>
<dbReference type="HOGENOM" id="CLU_063236_4_0_0"/>
<keyword evidence="1" id="KW-0805">Transcription regulation</keyword>
<dbReference type="Pfam" id="PF00392">
    <property type="entry name" value="GntR"/>
    <property type="match status" value="1"/>
</dbReference>
<dbReference type="SUPFAM" id="SSF64288">
    <property type="entry name" value="Chorismate lyase-like"/>
    <property type="match status" value="1"/>
</dbReference>
<dbReference type="GO" id="GO:0045892">
    <property type="term" value="P:negative regulation of DNA-templated transcription"/>
    <property type="evidence" value="ECO:0007669"/>
    <property type="project" value="TreeGrafter"/>
</dbReference>
<dbReference type="EMBL" id="CP000812">
    <property type="protein sequence ID" value="ABV33985.1"/>
    <property type="molecule type" value="Genomic_DNA"/>
</dbReference>
<dbReference type="InterPro" id="IPR000524">
    <property type="entry name" value="Tscrpt_reg_HTH_GntR"/>
</dbReference>
<dbReference type="KEGG" id="tle:Tlet_1429"/>
<keyword evidence="2" id="KW-0238">DNA-binding</keyword>
<reference evidence="5 6" key="1">
    <citation type="submission" date="2007-08" db="EMBL/GenBank/DDBJ databases">
        <title>Complete sequence of Thermotoga lettingae TMO.</title>
        <authorList>
            <consortium name="US DOE Joint Genome Institute"/>
            <person name="Copeland A."/>
            <person name="Lucas S."/>
            <person name="Lapidus A."/>
            <person name="Barry K."/>
            <person name="Glavina del Rio T."/>
            <person name="Dalin E."/>
            <person name="Tice H."/>
            <person name="Pitluck S."/>
            <person name="Foster B."/>
            <person name="Bruce D."/>
            <person name="Schmutz J."/>
            <person name="Larimer F."/>
            <person name="Land M."/>
            <person name="Hauser L."/>
            <person name="Kyrpides N."/>
            <person name="Mikhailova N."/>
            <person name="Nelson K."/>
            <person name="Gogarten J.P."/>
            <person name="Noll K."/>
            <person name="Richardson P."/>
        </authorList>
    </citation>
    <scope>NUCLEOTIDE SEQUENCE [LARGE SCALE GENOMIC DNA]</scope>
    <source>
        <strain evidence="6">ATCC BAA-301 / DSM 14385 / NBRC 107922 / TMO</strain>
    </source>
</reference>
<dbReference type="GO" id="GO:0003700">
    <property type="term" value="F:DNA-binding transcription factor activity"/>
    <property type="evidence" value="ECO:0007669"/>
    <property type="project" value="InterPro"/>
</dbReference>
<dbReference type="STRING" id="416591.Tlet_1429"/>
<dbReference type="PRINTS" id="PR00035">
    <property type="entry name" value="HTHGNTR"/>
</dbReference>
<dbReference type="PROSITE" id="PS50949">
    <property type="entry name" value="HTH_GNTR"/>
    <property type="match status" value="1"/>
</dbReference>
<keyword evidence="3" id="KW-0804">Transcription</keyword>
<evidence type="ECO:0000313" key="5">
    <source>
        <dbReference type="EMBL" id="ABV33985.1"/>
    </source>
</evidence>
<dbReference type="Proteomes" id="UP000002016">
    <property type="component" value="Chromosome"/>
</dbReference>
<evidence type="ECO:0000256" key="3">
    <source>
        <dbReference type="ARBA" id="ARBA00023163"/>
    </source>
</evidence>
<name>A8F751_PSELT</name>
<dbReference type="SMART" id="SM00866">
    <property type="entry name" value="UTRA"/>
    <property type="match status" value="1"/>
</dbReference>
<dbReference type="CDD" id="cd07377">
    <property type="entry name" value="WHTH_GntR"/>
    <property type="match status" value="1"/>
</dbReference>
<evidence type="ECO:0000313" key="6">
    <source>
        <dbReference type="Proteomes" id="UP000002016"/>
    </source>
</evidence>
<sequence>MAHFRKSLYREVLDKLRAEIIELPEGTKLPPIDELCEKLRVSRTIVREVLVALEREGLIVRKQGLGTFVIKNEAFVHTGIEYLRGLFNIISSSGRAPSFLMNECEKLFANREIAKHLNLELNAQIAVAKQLYAADGIPVLYAETFVAISRLPGYFEKFAGIFHANSEKILFDILEKEYGVSIKYAVAEIKTFLSNKKLSKLLEIPEGTPLVFLSQIHFDGDGIPWMYSEDYVNTSIFTLKLVRKRI</sequence>
<dbReference type="SUPFAM" id="SSF46785">
    <property type="entry name" value="Winged helix' DNA-binding domain"/>
    <property type="match status" value="1"/>
</dbReference>
<dbReference type="InterPro" id="IPR050679">
    <property type="entry name" value="Bact_HTH_transcr_reg"/>
</dbReference>
<dbReference type="SMART" id="SM00345">
    <property type="entry name" value="HTH_GNTR"/>
    <property type="match status" value="1"/>
</dbReference>
<dbReference type="OrthoDB" id="46236at2"/>
<dbReference type="InterPro" id="IPR028978">
    <property type="entry name" value="Chorismate_lyase_/UTRA_dom_sf"/>
</dbReference>
<dbReference type="AlphaFoldDB" id="A8F751"/>